<reference evidence="2 3" key="1">
    <citation type="submission" date="2015-12" db="EMBL/GenBank/DDBJ databases">
        <title>Haloprofundus marisrubri gen. nov., sp. nov., an extremely halophilic archaeon isolated from the Discovery deep brine-seawater interface in the Red Sea.</title>
        <authorList>
            <person name="Zhang G."/>
            <person name="Stingl U."/>
            <person name="Rashid M."/>
        </authorList>
    </citation>
    <scope>NUCLEOTIDE SEQUENCE [LARGE SCALE GENOMIC DNA]</scope>
    <source>
        <strain evidence="2 3">SB9</strain>
    </source>
</reference>
<evidence type="ECO:0000313" key="3">
    <source>
        <dbReference type="Proteomes" id="UP000054387"/>
    </source>
</evidence>
<evidence type="ECO:0000313" key="2">
    <source>
        <dbReference type="EMBL" id="KTG09805.1"/>
    </source>
</evidence>
<name>A0A0W1R8S9_9EURY</name>
<gene>
    <name evidence="2" type="ORF">AUR64_09230</name>
</gene>
<dbReference type="RefSeq" id="WP_058581160.1">
    <property type="nucleotide sequence ID" value="NZ_LOPU01000018.1"/>
</dbReference>
<keyword evidence="3" id="KW-1185">Reference proteome</keyword>
<proteinExistence type="predicted"/>
<organism evidence="2 3">
    <name type="scientific">Haloprofundus marisrubri</name>
    <dbReference type="NCBI Taxonomy" id="1514971"/>
    <lineage>
        <taxon>Archaea</taxon>
        <taxon>Methanobacteriati</taxon>
        <taxon>Methanobacteriota</taxon>
        <taxon>Stenosarchaea group</taxon>
        <taxon>Halobacteria</taxon>
        <taxon>Halobacteriales</taxon>
        <taxon>Haloferacaceae</taxon>
        <taxon>Haloprofundus</taxon>
    </lineage>
</organism>
<protein>
    <submittedName>
        <fullName evidence="2">Uncharacterized protein</fullName>
    </submittedName>
</protein>
<dbReference type="STRING" id="1514971.AUR64_09230"/>
<feature type="region of interest" description="Disordered" evidence="1">
    <location>
        <begin position="19"/>
        <end position="41"/>
    </location>
</feature>
<dbReference type="Pfam" id="PF25920">
    <property type="entry name" value="DUF7966"/>
    <property type="match status" value="1"/>
</dbReference>
<dbReference type="AlphaFoldDB" id="A0A0W1R8S9"/>
<dbReference type="EMBL" id="LOPU01000018">
    <property type="protein sequence ID" value="KTG09805.1"/>
    <property type="molecule type" value="Genomic_DNA"/>
</dbReference>
<comment type="caution">
    <text evidence="2">The sequence shown here is derived from an EMBL/GenBank/DDBJ whole genome shotgun (WGS) entry which is preliminary data.</text>
</comment>
<dbReference type="OrthoDB" id="292032at2157"/>
<accession>A0A0W1R8S9</accession>
<sequence length="135" mass="13863">MASPTPTAVKRALCALATEQRHASENADTNADTDADTNADTDAGASVANVADARETIAAGNDALESVESAAALAAEGGFERVRDAVEVATRADDVELRRVGETVLASIAAYRRAATVETPRVGTHLGGDGQRADR</sequence>
<evidence type="ECO:0000256" key="1">
    <source>
        <dbReference type="SAM" id="MobiDB-lite"/>
    </source>
</evidence>
<dbReference type="Proteomes" id="UP000054387">
    <property type="component" value="Unassembled WGS sequence"/>
</dbReference>
<dbReference type="InterPro" id="IPR058272">
    <property type="entry name" value="DUF7966"/>
</dbReference>